<dbReference type="EMBL" id="MU865337">
    <property type="protein sequence ID" value="KAK4227045.1"/>
    <property type="molecule type" value="Genomic_DNA"/>
</dbReference>
<feature type="non-terminal residue" evidence="1">
    <location>
        <position position="68"/>
    </location>
</feature>
<evidence type="ECO:0000313" key="2">
    <source>
        <dbReference type="Proteomes" id="UP001301958"/>
    </source>
</evidence>
<accession>A0AAN7H1Z8</accession>
<reference evidence="1" key="1">
    <citation type="journal article" date="2023" name="Mol. Phylogenet. Evol.">
        <title>Genome-scale phylogeny and comparative genomics of the fungal order Sordariales.</title>
        <authorList>
            <person name="Hensen N."/>
            <person name="Bonometti L."/>
            <person name="Westerberg I."/>
            <person name="Brannstrom I.O."/>
            <person name="Guillou S."/>
            <person name="Cros-Aarteil S."/>
            <person name="Calhoun S."/>
            <person name="Haridas S."/>
            <person name="Kuo A."/>
            <person name="Mondo S."/>
            <person name="Pangilinan J."/>
            <person name="Riley R."/>
            <person name="LaButti K."/>
            <person name="Andreopoulos B."/>
            <person name="Lipzen A."/>
            <person name="Chen C."/>
            <person name="Yan M."/>
            <person name="Daum C."/>
            <person name="Ng V."/>
            <person name="Clum A."/>
            <person name="Steindorff A."/>
            <person name="Ohm R.A."/>
            <person name="Martin F."/>
            <person name="Silar P."/>
            <person name="Natvig D.O."/>
            <person name="Lalanne C."/>
            <person name="Gautier V."/>
            <person name="Ament-Velasquez S.L."/>
            <person name="Kruys A."/>
            <person name="Hutchinson M.I."/>
            <person name="Powell A.J."/>
            <person name="Barry K."/>
            <person name="Miller A.N."/>
            <person name="Grigoriev I.V."/>
            <person name="Debuchy R."/>
            <person name="Gladieux P."/>
            <person name="Hiltunen Thoren M."/>
            <person name="Johannesson H."/>
        </authorList>
    </citation>
    <scope>NUCLEOTIDE SEQUENCE</scope>
    <source>
        <strain evidence="1">CBS 990.96</strain>
    </source>
</reference>
<sequence>IRLGDIVVSQPDGITGGVCHYDLIKAKLDGKFEHKGFLRPPPEVLLKALTKTQAYHERKDSRSVPGIS</sequence>
<organism evidence="1 2">
    <name type="scientific">Podospora fimiseda</name>
    <dbReference type="NCBI Taxonomy" id="252190"/>
    <lineage>
        <taxon>Eukaryota</taxon>
        <taxon>Fungi</taxon>
        <taxon>Dikarya</taxon>
        <taxon>Ascomycota</taxon>
        <taxon>Pezizomycotina</taxon>
        <taxon>Sordariomycetes</taxon>
        <taxon>Sordariomycetidae</taxon>
        <taxon>Sordariales</taxon>
        <taxon>Podosporaceae</taxon>
        <taxon>Podospora</taxon>
    </lineage>
</organism>
<feature type="non-terminal residue" evidence="1">
    <location>
        <position position="1"/>
    </location>
</feature>
<dbReference type="AlphaFoldDB" id="A0AAN7H1Z8"/>
<keyword evidence="2" id="KW-1185">Reference proteome</keyword>
<evidence type="ECO:0000313" key="1">
    <source>
        <dbReference type="EMBL" id="KAK4227045.1"/>
    </source>
</evidence>
<gene>
    <name evidence="1" type="ORF">QBC38DRAFT_346210</name>
</gene>
<name>A0AAN7H1Z8_9PEZI</name>
<protein>
    <submittedName>
        <fullName evidence="1">Uncharacterized protein</fullName>
    </submittedName>
</protein>
<reference evidence="1" key="2">
    <citation type="submission" date="2023-05" db="EMBL/GenBank/DDBJ databases">
        <authorList>
            <consortium name="Lawrence Berkeley National Laboratory"/>
            <person name="Steindorff A."/>
            <person name="Hensen N."/>
            <person name="Bonometti L."/>
            <person name="Westerberg I."/>
            <person name="Brannstrom I.O."/>
            <person name="Guillou S."/>
            <person name="Cros-Aarteil S."/>
            <person name="Calhoun S."/>
            <person name="Haridas S."/>
            <person name="Kuo A."/>
            <person name="Mondo S."/>
            <person name="Pangilinan J."/>
            <person name="Riley R."/>
            <person name="Labutti K."/>
            <person name="Andreopoulos B."/>
            <person name="Lipzen A."/>
            <person name="Chen C."/>
            <person name="Yanf M."/>
            <person name="Daum C."/>
            <person name="Ng V."/>
            <person name="Clum A."/>
            <person name="Ohm R."/>
            <person name="Martin F."/>
            <person name="Silar P."/>
            <person name="Natvig D."/>
            <person name="Lalanne C."/>
            <person name="Gautier V."/>
            <person name="Ament-Velasquez S.L."/>
            <person name="Kruys A."/>
            <person name="Hutchinson M.I."/>
            <person name="Powell A.J."/>
            <person name="Barry K."/>
            <person name="Miller A.N."/>
            <person name="Grigoriev I.V."/>
            <person name="Debuchy R."/>
            <person name="Gladieux P."/>
            <person name="Thoren M.H."/>
            <person name="Johannesson H."/>
        </authorList>
    </citation>
    <scope>NUCLEOTIDE SEQUENCE</scope>
    <source>
        <strain evidence="1">CBS 990.96</strain>
    </source>
</reference>
<comment type="caution">
    <text evidence="1">The sequence shown here is derived from an EMBL/GenBank/DDBJ whole genome shotgun (WGS) entry which is preliminary data.</text>
</comment>
<dbReference type="Proteomes" id="UP001301958">
    <property type="component" value="Unassembled WGS sequence"/>
</dbReference>
<proteinExistence type="predicted"/>